<proteinExistence type="predicted"/>
<dbReference type="SUPFAM" id="SSF63840">
    <property type="entry name" value="Ribonuclease domain of colicin E3"/>
    <property type="match status" value="1"/>
</dbReference>
<dbReference type="Proteomes" id="UP001456513">
    <property type="component" value="Unassembled WGS sequence"/>
</dbReference>
<dbReference type="EMBL" id="JBBPCN010000001">
    <property type="protein sequence ID" value="MEK8072401.1"/>
    <property type="molecule type" value="Genomic_DNA"/>
</dbReference>
<evidence type="ECO:0000313" key="3">
    <source>
        <dbReference type="EMBL" id="MEK8072401.1"/>
    </source>
</evidence>
<dbReference type="Pfam" id="PF09000">
    <property type="entry name" value="Cytotoxic"/>
    <property type="match status" value="1"/>
</dbReference>
<evidence type="ECO:0000259" key="2">
    <source>
        <dbReference type="Pfam" id="PF09000"/>
    </source>
</evidence>
<name>A0ABU9D007_9NOCA</name>
<dbReference type="InterPro" id="IPR036725">
    <property type="entry name" value="ColE3_ribonuclease_sf"/>
</dbReference>
<feature type="compositionally biased region" description="Polar residues" evidence="1">
    <location>
        <begin position="41"/>
        <end position="53"/>
    </location>
</feature>
<sequence length="60" mass="6788">MNGRKRWVDDKGNIYEWDYQHGAVEKYSKSGKHLGEYDPNTGAQTSLQNPAESQENKCGA</sequence>
<dbReference type="RefSeq" id="WP_341441796.1">
    <property type="nucleotide sequence ID" value="NZ_JBBPCN010000001.1"/>
</dbReference>
<evidence type="ECO:0000256" key="1">
    <source>
        <dbReference type="SAM" id="MobiDB-lite"/>
    </source>
</evidence>
<feature type="domain" description="Colicin E3-like ribonuclease" evidence="2">
    <location>
        <begin position="4"/>
        <end position="50"/>
    </location>
</feature>
<organism evidence="3 4">
    <name type="scientific">Rhodococcus navarretei</name>
    <dbReference type="NCBI Taxonomy" id="3128981"/>
    <lineage>
        <taxon>Bacteria</taxon>
        <taxon>Bacillati</taxon>
        <taxon>Actinomycetota</taxon>
        <taxon>Actinomycetes</taxon>
        <taxon>Mycobacteriales</taxon>
        <taxon>Nocardiaceae</taxon>
        <taxon>Rhodococcus</taxon>
    </lineage>
</organism>
<accession>A0ABU9D007</accession>
<comment type="caution">
    <text evidence="3">The sequence shown here is derived from an EMBL/GenBank/DDBJ whole genome shotgun (WGS) entry which is preliminary data.</text>
</comment>
<dbReference type="Gene3D" id="3.10.380.10">
    <property type="entry name" value="Colicin E3-like ribonuclease domain"/>
    <property type="match status" value="1"/>
</dbReference>
<gene>
    <name evidence="3" type="ORF">AABD04_16285</name>
</gene>
<evidence type="ECO:0000313" key="4">
    <source>
        <dbReference type="Proteomes" id="UP001456513"/>
    </source>
</evidence>
<reference evidence="3 4" key="1">
    <citation type="submission" date="2024-03" db="EMBL/GenBank/DDBJ databases">
        <title>Rhodococcus navarretei sp. nov. and Pseudarthrobacter quantumdoti sp. nov., two new species with the ability to biosynthesize Quantum Dots isolated from soil samples at Union Glacier, Antarctica.</title>
        <authorList>
            <person name="Vargas M."/>
        </authorList>
    </citation>
    <scope>NUCLEOTIDE SEQUENCE [LARGE SCALE GENOMIC DNA]</scope>
    <source>
        <strain evidence="3 4">EXRC-4A-4</strain>
    </source>
</reference>
<protein>
    <submittedName>
        <fullName evidence="3">Colicin E3/pyocin S6 family cytotoxin</fullName>
    </submittedName>
</protein>
<keyword evidence="4" id="KW-1185">Reference proteome</keyword>
<feature type="region of interest" description="Disordered" evidence="1">
    <location>
        <begin position="30"/>
        <end position="60"/>
    </location>
</feature>
<dbReference type="InterPro" id="IPR009105">
    <property type="entry name" value="Colicin_E3_ribonuclease"/>
</dbReference>